<feature type="chain" id="PRO_5035220465" description="Glucose-methanol-choline oxidoreductase N-terminal domain-containing protein" evidence="6">
    <location>
        <begin position="22"/>
        <end position="579"/>
    </location>
</feature>
<evidence type="ECO:0000256" key="3">
    <source>
        <dbReference type="ARBA" id="ARBA00022630"/>
    </source>
</evidence>
<evidence type="ECO:0000256" key="6">
    <source>
        <dbReference type="SAM" id="SignalP"/>
    </source>
</evidence>
<evidence type="ECO:0000256" key="2">
    <source>
        <dbReference type="ARBA" id="ARBA00010790"/>
    </source>
</evidence>
<protein>
    <recommendedName>
        <fullName evidence="7">Glucose-methanol-choline oxidoreductase N-terminal domain-containing protein</fullName>
    </recommendedName>
</protein>
<dbReference type="Pfam" id="PF05199">
    <property type="entry name" value="GMC_oxred_C"/>
    <property type="match status" value="1"/>
</dbReference>
<reference evidence="8" key="1">
    <citation type="submission" date="2020-01" db="EMBL/GenBank/DDBJ databases">
        <title>Development of genomics and gene disruption for Polysphondylium violaceum indicates a role for the polyketide synthase stlB in stalk morphogenesis.</title>
        <authorList>
            <person name="Narita B."/>
            <person name="Kawabe Y."/>
            <person name="Kin K."/>
            <person name="Saito T."/>
            <person name="Gibbs R."/>
            <person name="Kuspa A."/>
            <person name="Muzny D."/>
            <person name="Queller D."/>
            <person name="Richards S."/>
            <person name="Strassman J."/>
            <person name="Sucgang R."/>
            <person name="Worley K."/>
            <person name="Schaap P."/>
        </authorList>
    </citation>
    <scope>NUCLEOTIDE SEQUENCE</scope>
    <source>
        <strain evidence="8">QSvi11</strain>
    </source>
</reference>
<dbReference type="GO" id="GO:0050660">
    <property type="term" value="F:flavin adenine dinucleotide binding"/>
    <property type="evidence" value="ECO:0007669"/>
    <property type="project" value="InterPro"/>
</dbReference>
<dbReference type="InterPro" id="IPR007867">
    <property type="entry name" value="GMC_OxRtase_C"/>
</dbReference>
<dbReference type="Gene3D" id="3.50.50.60">
    <property type="entry name" value="FAD/NAD(P)-binding domain"/>
    <property type="match status" value="1"/>
</dbReference>
<dbReference type="InterPro" id="IPR012132">
    <property type="entry name" value="GMC_OxRdtase"/>
</dbReference>
<gene>
    <name evidence="8" type="ORF">CYY_005430</name>
</gene>
<keyword evidence="3" id="KW-0285">Flavoprotein</keyword>
<keyword evidence="4 5" id="KW-0274">FAD</keyword>
<dbReference type="PANTHER" id="PTHR11552">
    <property type="entry name" value="GLUCOSE-METHANOL-CHOLINE GMC OXIDOREDUCTASE"/>
    <property type="match status" value="1"/>
</dbReference>
<dbReference type="EMBL" id="AJWJ01000216">
    <property type="protein sequence ID" value="KAF2073268.1"/>
    <property type="molecule type" value="Genomic_DNA"/>
</dbReference>
<dbReference type="OrthoDB" id="269227at2759"/>
<dbReference type="Proteomes" id="UP000695562">
    <property type="component" value="Unassembled WGS sequence"/>
</dbReference>
<dbReference type="SUPFAM" id="SSF54373">
    <property type="entry name" value="FAD-linked reductases, C-terminal domain"/>
    <property type="match status" value="1"/>
</dbReference>
<dbReference type="InterPro" id="IPR000172">
    <property type="entry name" value="GMC_OxRdtase_N"/>
</dbReference>
<feature type="binding site" evidence="5">
    <location>
        <position position="120"/>
    </location>
    <ligand>
        <name>FAD</name>
        <dbReference type="ChEBI" id="CHEBI:57692"/>
    </ligand>
</feature>
<comment type="caution">
    <text evidence="8">The sequence shown here is derived from an EMBL/GenBank/DDBJ whole genome shotgun (WGS) entry which is preliminary data.</text>
</comment>
<comment type="similarity">
    <text evidence="2">Belongs to the GMC oxidoreductase family.</text>
</comment>
<name>A0A8J4PSY6_9MYCE</name>
<dbReference type="AlphaFoldDB" id="A0A8J4PSY6"/>
<evidence type="ECO:0000256" key="1">
    <source>
        <dbReference type="ARBA" id="ARBA00001974"/>
    </source>
</evidence>
<evidence type="ECO:0000259" key="7">
    <source>
        <dbReference type="PROSITE" id="PS00624"/>
    </source>
</evidence>
<dbReference type="Gene3D" id="3.30.560.10">
    <property type="entry name" value="Glucose Oxidase, domain 3"/>
    <property type="match status" value="1"/>
</dbReference>
<comment type="cofactor">
    <cofactor evidence="1 5">
        <name>FAD</name>
        <dbReference type="ChEBI" id="CHEBI:57692"/>
    </cofactor>
</comment>
<proteinExistence type="inferred from homology"/>
<feature type="binding site" evidence="5">
    <location>
        <begin position="128"/>
        <end position="131"/>
    </location>
    <ligand>
        <name>FAD</name>
        <dbReference type="ChEBI" id="CHEBI:57692"/>
    </ligand>
</feature>
<dbReference type="PROSITE" id="PS00624">
    <property type="entry name" value="GMC_OXRED_2"/>
    <property type="match status" value="1"/>
</dbReference>
<feature type="domain" description="Glucose-methanol-choline oxidoreductase N-terminal" evidence="7">
    <location>
        <begin position="298"/>
        <end position="312"/>
    </location>
</feature>
<dbReference type="PANTHER" id="PTHR11552:SF147">
    <property type="entry name" value="CHOLINE DEHYDROGENASE, MITOCHONDRIAL"/>
    <property type="match status" value="1"/>
</dbReference>
<keyword evidence="9" id="KW-1185">Reference proteome</keyword>
<feature type="signal peptide" evidence="6">
    <location>
        <begin position="1"/>
        <end position="21"/>
    </location>
</feature>
<evidence type="ECO:0000313" key="9">
    <source>
        <dbReference type="Proteomes" id="UP000695562"/>
    </source>
</evidence>
<organism evidence="8 9">
    <name type="scientific">Polysphondylium violaceum</name>
    <dbReference type="NCBI Taxonomy" id="133409"/>
    <lineage>
        <taxon>Eukaryota</taxon>
        <taxon>Amoebozoa</taxon>
        <taxon>Evosea</taxon>
        <taxon>Eumycetozoa</taxon>
        <taxon>Dictyostelia</taxon>
        <taxon>Dictyosteliales</taxon>
        <taxon>Dictyosteliaceae</taxon>
        <taxon>Polysphondylium</taxon>
    </lineage>
</organism>
<evidence type="ECO:0000256" key="5">
    <source>
        <dbReference type="PIRSR" id="PIRSR000137-2"/>
    </source>
</evidence>
<accession>A0A8J4PSY6</accession>
<evidence type="ECO:0000256" key="4">
    <source>
        <dbReference type="ARBA" id="ARBA00022827"/>
    </source>
</evidence>
<dbReference type="Pfam" id="PF00732">
    <property type="entry name" value="GMC_oxred_N"/>
    <property type="match status" value="1"/>
</dbReference>
<dbReference type="SUPFAM" id="SSF51905">
    <property type="entry name" value="FAD/NAD(P)-binding domain"/>
    <property type="match status" value="1"/>
</dbReference>
<dbReference type="GO" id="GO:0016614">
    <property type="term" value="F:oxidoreductase activity, acting on CH-OH group of donors"/>
    <property type="evidence" value="ECO:0007669"/>
    <property type="project" value="InterPro"/>
</dbReference>
<evidence type="ECO:0000313" key="8">
    <source>
        <dbReference type="EMBL" id="KAF2073268.1"/>
    </source>
</evidence>
<dbReference type="PIRSF" id="PIRSF000137">
    <property type="entry name" value="Alcohol_oxidase"/>
    <property type="match status" value="1"/>
</dbReference>
<feature type="binding site" evidence="5">
    <location>
        <position position="255"/>
    </location>
    <ligand>
        <name>FAD</name>
        <dbReference type="ChEBI" id="CHEBI:57692"/>
    </ligand>
</feature>
<dbReference type="InterPro" id="IPR036188">
    <property type="entry name" value="FAD/NAD-bd_sf"/>
</dbReference>
<keyword evidence="6" id="KW-0732">Signal</keyword>
<sequence>MKLFVLLSLLFFFIFIGSTESILSLSFYDFVIVGSGAAGGIVADRLSAKGFTVLVLEAGGPSLGAFGGVDYVSSKGTYDPVTKVYTPNRPLTKYDVPFYFQSDSANGDKYDIQGTNLAKVIGGCGVHNAMVFMRGKTSDYDGWGVPGWDWNGIQPYFLKLETILDSHLTSSANHGHDGIIKVRSIPFDQEGADLISSCSASGLPFNNDFYDDSRDGCGYFQFNIDEKGERCSSAHTYLLRATKRSNVDLVTYASVSKIKWQYNFIKSKYEAVGVEYTKIGSQLTYTVTAFKEVILSAGAINTPKILMNSGIGDSSYLNSFPHVSVIKNSPGVGKNLQNHFISFNIWTYNKVNSRPDFYQTYSSTFEYQTSGTGIFATPGFSAGAFLRANESSTEGESIMTIFPGILGGTSPIPSMTLAISIAHPTKHPFQQVKLNPDTSGTFSEFYKRPPIVQYDPTLVDEDMEILVRGIKESRRIMSYPPMSNYAAPVFPPAAISSDQDLKDFVKQNIQLHDHWCGTAKMGPSSDPTSVVDSNLRVIGVDKLRVVDASVIPTIPNSLLHATVLAIAEKASDLILSDYI</sequence>